<evidence type="ECO:0000313" key="2">
    <source>
        <dbReference type="EMBL" id="UXX80051.1"/>
    </source>
</evidence>
<dbReference type="Pfam" id="PF00583">
    <property type="entry name" value="Acetyltransf_1"/>
    <property type="match status" value="1"/>
</dbReference>
<dbReference type="Proteomes" id="UP001062165">
    <property type="component" value="Chromosome"/>
</dbReference>
<dbReference type="InterPro" id="IPR000182">
    <property type="entry name" value="GNAT_dom"/>
</dbReference>
<sequence>MNIRRARAEEAQQIIDFQIDMARETEDVTLDRSIITPGVRAVFDDESKGWYFVAELDGQIAGSLLITFEWSDWRNGMILWIQSVFVAKEFRGRGVYRALYEHIQTLVNSSDNYVGIRLYVDKTNTNALQVYEKLGMDSQHYGMCEWIK</sequence>
<evidence type="ECO:0000259" key="1">
    <source>
        <dbReference type="PROSITE" id="PS51186"/>
    </source>
</evidence>
<dbReference type="PROSITE" id="PS51186">
    <property type="entry name" value="GNAT"/>
    <property type="match status" value="1"/>
</dbReference>
<dbReference type="InterPro" id="IPR016181">
    <property type="entry name" value="Acyl_CoA_acyltransferase"/>
</dbReference>
<name>A0ABY6D1M2_9BACT</name>
<gene>
    <name evidence="2" type="ORF">N7E81_02890</name>
</gene>
<feature type="domain" description="N-acetyltransferase" evidence="1">
    <location>
        <begin position="1"/>
        <end position="148"/>
    </location>
</feature>
<organism evidence="2 3">
    <name type="scientific">Reichenbachiella carrageenanivorans</name>
    <dbReference type="NCBI Taxonomy" id="2979869"/>
    <lineage>
        <taxon>Bacteria</taxon>
        <taxon>Pseudomonadati</taxon>
        <taxon>Bacteroidota</taxon>
        <taxon>Cytophagia</taxon>
        <taxon>Cytophagales</taxon>
        <taxon>Reichenbachiellaceae</taxon>
        <taxon>Reichenbachiella</taxon>
    </lineage>
</organism>
<dbReference type="SUPFAM" id="SSF55729">
    <property type="entry name" value="Acyl-CoA N-acyltransferases (Nat)"/>
    <property type="match status" value="1"/>
</dbReference>
<dbReference type="RefSeq" id="WP_263051781.1">
    <property type="nucleotide sequence ID" value="NZ_CP106735.1"/>
</dbReference>
<accession>A0ABY6D1M2</accession>
<dbReference type="Gene3D" id="3.40.630.30">
    <property type="match status" value="1"/>
</dbReference>
<dbReference type="EMBL" id="CP106735">
    <property type="protein sequence ID" value="UXX80051.1"/>
    <property type="molecule type" value="Genomic_DNA"/>
</dbReference>
<keyword evidence="3" id="KW-1185">Reference proteome</keyword>
<evidence type="ECO:0000313" key="3">
    <source>
        <dbReference type="Proteomes" id="UP001062165"/>
    </source>
</evidence>
<proteinExistence type="predicted"/>
<dbReference type="CDD" id="cd04301">
    <property type="entry name" value="NAT_SF"/>
    <property type="match status" value="1"/>
</dbReference>
<protein>
    <submittedName>
        <fullName evidence="2">GNAT family N-acetyltransferase</fullName>
    </submittedName>
</protein>
<reference evidence="2" key="1">
    <citation type="submission" date="2022-10" db="EMBL/GenBank/DDBJ databases">
        <title>Comparative genomics and taxonomic characterization of three novel marine species of genus Reichenbachiella exhibiting antioxidant and polysaccharide degradation activities.</title>
        <authorList>
            <person name="Muhammad N."/>
            <person name="Lee Y.-J."/>
            <person name="Ko J."/>
            <person name="Kim S.-G."/>
        </authorList>
    </citation>
    <scope>NUCLEOTIDE SEQUENCE</scope>
    <source>
        <strain evidence="2">Wsw4-B4</strain>
    </source>
</reference>